<dbReference type="InterPro" id="IPR019446">
    <property type="entry name" value="BMT5-like"/>
</dbReference>
<reference evidence="3" key="1">
    <citation type="submission" date="2022-07" db="EMBL/GenBank/DDBJ databases">
        <title>Genome Sequence of Agrocybe chaxingu.</title>
        <authorList>
            <person name="Buettner E."/>
        </authorList>
    </citation>
    <scope>NUCLEOTIDE SEQUENCE</scope>
    <source>
        <strain evidence="3">MP-N11</strain>
    </source>
</reference>
<evidence type="ECO:0000313" key="3">
    <source>
        <dbReference type="EMBL" id="KAJ3516258.1"/>
    </source>
</evidence>
<dbReference type="EMBL" id="JANKHO010000061">
    <property type="protein sequence ID" value="KAJ3516258.1"/>
    <property type="molecule type" value="Genomic_DNA"/>
</dbReference>
<dbReference type="Pfam" id="PF10354">
    <property type="entry name" value="BMT5-like"/>
    <property type="match status" value="1"/>
</dbReference>
<evidence type="ECO:0000256" key="1">
    <source>
        <dbReference type="SAM" id="MobiDB-lite"/>
    </source>
</evidence>
<dbReference type="GO" id="GO:0070042">
    <property type="term" value="F:rRNA (uridine-N3-)-methyltransferase activity"/>
    <property type="evidence" value="ECO:0007669"/>
    <property type="project" value="InterPro"/>
</dbReference>
<feature type="region of interest" description="Disordered" evidence="1">
    <location>
        <begin position="210"/>
        <end position="266"/>
    </location>
</feature>
<dbReference type="GO" id="GO:0070475">
    <property type="term" value="P:rRNA base methylation"/>
    <property type="evidence" value="ECO:0007669"/>
    <property type="project" value="InterPro"/>
</dbReference>
<evidence type="ECO:0000259" key="2">
    <source>
        <dbReference type="Pfam" id="PF10354"/>
    </source>
</evidence>
<feature type="domain" description="25S rRNA (uridine-N(3))-methyltransferase BMT5-like" evidence="2">
    <location>
        <begin position="86"/>
        <end position="208"/>
    </location>
</feature>
<comment type="caution">
    <text evidence="3">The sequence shown here is derived from an EMBL/GenBank/DDBJ whole genome shotgun (WGS) entry which is preliminary data.</text>
</comment>
<organism evidence="3 4">
    <name type="scientific">Agrocybe chaxingu</name>
    <dbReference type="NCBI Taxonomy" id="84603"/>
    <lineage>
        <taxon>Eukaryota</taxon>
        <taxon>Fungi</taxon>
        <taxon>Dikarya</taxon>
        <taxon>Basidiomycota</taxon>
        <taxon>Agaricomycotina</taxon>
        <taxon>Agaricomycetes</taxon>
        <taxon>Agaricomycetidae</taxon>
        <taxon>Agaricales</taxon>
        <taxon>Agaricineae</taxon>
        <taxon>Strophariaceae</taxon>
        <taxon>Agrocybe</taxon>
    </lineage>
</organism>
<dbReference type="PANTHER" id="PTHR11538:SF26">
    <property type="entry name" value="FERREDOXIN-FOLD ANTICODON-BINDING DOMAIN-CONTAINING PROTEIN 1"/>
    <property type="match status" value="1"/>
</dbReference>
<dbReference type="PANTHER" id="PTHR11538">
    <property type="entry name" value="PHENYLALANYL-TRNA SYNTHETASE"/>
    <property type="match status" value="1"/>
</dbReference>
<feature type="region of interest" description="Disordered" evidence="1">
    <location>
        <begin position="1"/>
        <end position="50"/>
    </location>
</feature>
<feature type="compositionally biased region" description="Acidic residues" evidence="1">
    <location>
        <begin position="224"/>
        <end position="236"/>
    </location>
</feature>
<feature type="compositionally biased region" description="Polar residues" evidence="1">
    <location>
        <begin position="242"/>
        <end position="259"/>
    </location>
</feature>
<evidence type="ECO:0000313" key="4">
    <source>
        <dbReference type="Proteomes" id="UP001148786"/>
    </source>
</evidence>
<keyword evidence="4" id="KW-1185">Reference proteome</keyword>
<dbReference type="AlphaFoldDB" id="A0A9W8N0I8"/>
<sequence>MGKSGKGLKAALQSQQSRLKNKKKVAHAAQMAEQKYHRKGHPLNSPDSTTNGFCLSLNKNVKGKKMTPSNPSRRFTIPFKATDKVLLVGEGNFSFARALIVDPPPELSFFPPGNLTATAYDAESKCYEKYPESKDIVTLLRSKGVEIVFGVDGTRLEKHPTLRGRRWDRICWNFPHAGKGITDQDRNILSNQLLVLGFLRSASEMLQLGPIPNVAPSKKRKSGDEDEDDDGGEESSPELNGFSDQGNGSQAIAQPQVTGSLPPFSEELQGYSKISKKAASYWNRMRTT</sequence>
<accession>A0A9W8N0I8</accession>
<proteinExistence type="predicted"/>
<gene>
    <name evidence="3" type="ORF">NLJ89_g1231</name>
</gene>
<dbReference type="GO" id="GO:0005737">
    <property type="term" value="C:cytoplasm"/>
    <property type="evidence" value="ECO:0007669"/>
    <property type="project" value="TreeGrafter"/>
</dbReference>
<dbReference type="Proteomes" id="UP001148786">
    <property type="component" value="Unassembled WGS sequence"/>
</dbReference>
<dbReference type="OrthoDB" id="273345at2759"/>
<protein>
    <recommendedName>
        <fullName evidence="2">25S rRNA (uridine-N(3))-methyltransferase BMT5-like domain-containing protein</fullName>
    </recommendedName>
</protein>
<name>A0A9W8N0I8_9AGAR</name>